<proteinExistence type="predicted"/>
<organism evidence="1">
    <name type="scientific">Salmonella enterica</name>
    <name type="common">Salmonella choleraesuis</name>
    <dbReference type="NCBI Taxonomy" id="28901"/>
    <lineage>
        <taxon>Bacteria</taxon>
        <taxon>Pseudomonadati</taxon>
        <taxon>Pseudomonadota</taxon>
        <taxon>Gammaproteobacteria</taxon>
        <taxon>Enterobacterales</taxon>
        <taxon>Enterobacteriaceae</taxon>
        <taxon>Salmonella</taxon>
    </lineage>
</organism>
<dbReference type="AlphaFoldDB" id="A0A5Z4TSE9"/>
<accession>A0A5Z4TSE9</accession>
<dbReference type="EMBL" id="AACYSG010000008">
    <property type="protein sequence ID" value="EAN6191911.1"/>
    <property type="molecule type" value="Genomic_DNA"/>
</dbReference>
<reference evidence="1" key="1">
    <citation type="submission" date="2018-12" db="EMBL/GenBank/DDBJ databases">
        <authorList>
            <consortium name="PulseNet: The National Subtyping Network for Foodborne Disease Surveillance"/>
            <person name="Tarr C.L."/>
            <person name="Trees E."/>
            <person name="Katz L.S."/>
            <person name="Carleton-Romer H.A."/>
            <person name="Stroika S."/>
            <person name="Kucerova Z."/>
            <person name="Roache K.F."/>
            <person name="Sabol A.L."/>
            <person name="Besser J."/>
            <person name="Gerner-Smidt P."/>
        </authorList>
    </citation>
    <scope>NUCLEOTIDE SEQUENCE</scope>
    <source>
        <strain evidence="1">PNUSAS060203</strain>
    </source>
</reference>
<evidence type="ECO:0000313" key="1">
    <source>
        <dbReference type="EMBL" id="EAN6191911.1"/>
    </source>
</evidence>
<sequence length="62" mass="7192">MKETYKVLIQFFGENKFHEYMHGLEEDAAVIVGMAMLRTNPEIIDVKIVKEPTLADILRKIL</sequence>
<protein>
    <submittedName>
        <fullName evidence="1">Uncharacterized protein</fullName>
    </submittedName>
</protein>
<name>A0A5Z4TSE9_SALER</name>
<dbReference type="RefSeq" id="WP_079901191.1">
    <property type="nucleotide sequence ID" value="NZ_MYLZ01000014.1"/>
</dbReference>
<comment type="caution">
    <text evidence="1">The sequence shown here is derived from an EMBL/GenBank/DDBJ whole genome shotgun (WGS) entry which is preliminary data.</text>
</comment>
<gene>
    <name evidence="1" type="ORF">EJS11_10830</name>
</gene>